<organism evidence="2">
    <name type="scientific">bioreactor metagenome</name>
    <dbReference type="NCBI Taxonomy" id="1076179"/>
    <lineage>
        <taxon>unclassified sequences</taxon>
        <taxon>metagenomes</taxon>
        <taxon>ecological metagenomes</taxon>
    </lineage>
</organism>
<dbReference type="SUPFAM" id="SSF52266">
    <property type="entry name" value="SGNH hydrolase"/>
    <property type="match status" value="1"/>
</dbReference>
<protein>
    <recommendedName>
        <fullName evidence="1">SGNH hydrolase-type esterase domain-containing protein</fullName>
    </recommendedName>
</protein>
<comment type="caution">
    <text evidence="2">The sequence shown here is derived from an EMBL/GenBank/DDBJ whole genome shotgun (WGS) entry which is preliminary data.</text>
</comment>
<dbReference type="InterPro" id="IPR013830">
    <property type="entry name" value="SGNH_hydro"/>
</dbReference>
<feature type="domain" description="SGNH hydrolase-type esterase" evidence="1">
    <location>
        <begin position="18"/>
        <end position="168"/>
    </location>
</feature>
<name>A0A644ZIK5_9ZZZZ</name>
<accession>A0A644ZIK5</accession>
<dbReference type="EMBL" id="VSSQ01009096">
    <property type="protein sequence ID" value="MPM40700.1"/>
    <property type="molecule type" value="Genomic_DNA"/>
</dbReference>
<reference evidence="2" key="1">
    <citation type="submission" date="2019-08" db="EMBL/GenBank/DDBJ databases">
        <authorList>
            <person name="Kucharzyk K."/>
            <person name="Murdoch R.W."/>
            <person name="Higgins S."/>
            <person name="Loffler F."/>
        </authorList>
    </citation>
    <scope>NUCLEOTIDE SEQUENCE</scope>
</reference>
<dbReference type="Gene3D" id="3.40.50.1110">
    <property type="entry name" value="SGNH hydrolase"/>
    <property type="match status" value="1"/>
</dbReference>
<dbReference type="Pfam" id="PF13472">
    <property type="entry name" value="Lipase_GDSL_2"/>
    <property type="match status" value="1"/>
</dbReference>
<dbReference type="InterPro" id="IPR036514">
    <property type="entry name" value="SGNH_hydro_sf"/>
</dbReference>
<evidence type="ECO:0000259" key="1">
    <source>
        <dbReference type="Pfam" id="PF13472"/>
    </source>
</evidence>
<dbReference type="AlphaFoldDB" id="A0A644ZIK5"/>
<sequence>MAETKETSEHSFFQTAAFIGDSITQGLTLLEAFDTRPIMANLGLTLAKAKNNLEDWKADRVETIFILLGINDMTYYDMDIETYITRYDDLLSALRERFPTAVLVVQSILPVASTYNHPKINNEIITTFNAALKEYCLQHEVLFAEICQPFCLEDGSLNPNFSPDGLHLFYQFYGAWLAQLEYIVEYS</sequence>
<evidence type="ECO:0000313" key="2">
    <source>
        <dbReference type="EMBL" id="MPM40700.1"/>
    </source>
</evidence>
<gene>
    <name evidence="2" type="ORF">SDC9_87346</name>
</gene>
<proteinExistence type="predicted"/>